<evidence type="ECO:0000256" key="1">
    <source>
        <dbReference type="SAM" id="Phobius"/>
    </source>
</evidence>
<feature type="transmembrane region" description="Helical" evidence="1">
    <location>
        <begin position="283"/>
        <end position="303"/>
    </location>
</feature>
<gene>
    <name evidence="2" type="ORF">CUREI_01490</name>
</gene>
<sequence length="312" mass="32969">MLPKSRILAAVLAGLGAALVVAGLLAPSVLLSGSRLPLALGEATWTLTDPEGTRDGRPAPVTRQLHMEIQEPSDADTASVRVGDTLRAGESGSDFNDLLAASTWSYALDRVSGAATAPAEVQLVMGMPPTQVPIGGAWLTFPAPAPQGAVEVFDPALRGTAPAEFAGEEDIAGRAVYRYSQHIAPVNLAMRYADPRNTLTLEGDDGEPMRTFLHHAADREILVDQETGVVVGIDEKVDDYYADAEGRGIRNVVTYDAAMDREDVEKLVRKVADAQTAAADRGLWRVLAWIGAALSLAGLAGALRPGRAARRD</sequence>
<dbReference type="Proteomes" id="UP000028939">
    <property type="component" value="Chromosome"/>
</dbReference>
<dbReference type="InterPro" id="IPR021424">
    <property type="entry name" value="PorA"/>
</dbReference>
<evidence type="ECO:0000313" key="2">
    <source>
        <dbReference type="EMBL" id="AIL96159.1"/>
    </source>
</evidence>
<evidence type="ECO:0000313" key="3">
    <source>
        <dbReference type="Proteomes" id="UP000028939"/>
    </source>
</evidence>
<name>A0A077HJ51_9CORY</name>
<dbReference type="Pfam" id="PF11271">
    <property type="entry name" value="PorA"/>
    <property type="match status" value="1"/>
</dbReference>
<dbReference type="HOGENOM" id="CLU_887719_0_0_11"/>
<keyword evidence="1" id="KW-1133">Transmembrane helix</keyword>
<accession>A0A077HJ51</accession>
<dbReference type="EMBL" id="CP009215">
    <property type="protein sequence ID" value="AIL96159.1"/>
    <property type="molecule type" value="Genomic_DNA"/>
</dbReference>
<dbReference type="OrthoDB" id="153031at2"/>
<dbReference type="AlphaFoldDB" id="A0A077HJ51"/>
<protein>
    <recommendedName>
        <fullName evidence="4">DUF3068 domain-containing protein</fullName>
    </recommendedName>
</protein>
<keyword evidence="1" id="KW-0812">Transmembrane</keyword>
<dbReference type="RefSeq" id="WP_038609583.1">
    <property type="nucleotide sequence ID" value="NZ_CP009215.1"/>
</dbReference>
<dbReference type="STRING" id="401472.CUREI_01490"/>
<keyword evidence="1" id="KW-0472">Membrane</keyword>
<dbReference type="KEGG" id="cuv:CUREI_01490"/>
<evidence type="ECO:0008006" key="4">
    <source>
        <dbReference type="Google" id="ProtNLM"/>
    </source>
</evidence>
<proteinExistence type="predicted"/>
<organism evidence="2 3">
    <name type="scientific">Corynebacterium ureicelerivorans</name>
    <dbReference type="NCBI Taxonomy" id="401472"/>
    <lineage>
        <taxon>Bacteria</taxon>
        <taxon>Bacillati</taxon>
        <taxon>Actinomycetota</taxon>
        <taxon>Actinomycetes</taxon>
        <taxon>Mycobacteriales</taxon>
        <taxon>Corynebacteriaceae</taxon>
        <taxon>Corynebacterium</taxon>
    </lineage>
</organism>
<reference evidence="2 3" key="1">
    <citation type="submission" date="2014-08" db="EMBL/GenBank/DDBJ databases">
        <title>Complete genome sequence of Corynebacterium ureicelerivorans DSM 45051, a lipophilic and urea-splitting isolate from a blood culture of a septicaemia patient.</title>
        <authorList>
            <person name="Tippelt A."/>
            <person name="Albersmeier A."/>
            <person name="Brinkrolf K."/>
            <person name="Ruckert C."/>
            <person name="Tauch A."/>
        </authorList>
    </citation>
    <scope>NUCLEOTIDE SEQUENCE [LARGE SCALE GENOMIC DNA]</scope>
    <source>
        <strain evidence="2 3">IMMIB RIV-2301</strain>
    </source>
</reference>
<keyword evidence="3" id="KW-1185">Reference proteome</keyword>